<protein>
    <submittedName>
        <fullName evidence="1">Pol Polyprotein</fullName>
    </submittedName>
</protein>
<keyword evidence="2" id="KW-1185">Reference proteome</keyword>
<evidence type="ECO:0000313" key="2">
    <source>
        <dbReference type="Proteomes" id="UP000198211"/>
    </source>
</evidence>
<evidence type="ECO:0000313" key="1">
    <source>
        <dbReference type="EMBL" id="OWZ14993.1"/>
    </source>
</evidence>
<dbReference type="OrthoDB" id="96017at2759"/>
<proteinExistence type="predicted"/>
<name>A0A225WB85_9STRA</name>
<sequence length="139" mass="16015">MTTISPAQQAFGRDMFVDVAHQTDRLQEQYNRKISQIKDNNQRENVHRHEWTYNPDDQVLLLQDAGVQGKMMQLFDGPYRVTAIQEHGTSTLDKGRYLETLSIRRIRPHKPQRGGDGQQPAVTTVCPDLVCGEDCMREF</sequence>
<comment type="caution">
    <text evidence="1">The sequence shown here is derived from an EMBL/GenBank/DDBJ whole genome shotgun (WGS) entry which is preliminary data.</text>
</comment>
<dbReference type="AlphaFoldDB" id="A0A225WB85"/>
<organism evidence="1 2">
    <name type="scientific">Phytophthora megakarya</name>
    <dbReference type="NCBI Taxonomy" id="4795"/>
    <lineage>
        <taxon>Eukaryota</taxon>
        <taxon>Sar</taxon>
        <taxon>Stramenopiles</taxon>
        <taxon>Oomycota</taxon>
        <taxon>Peronosporomycetes</taxon>
        <taxon>Peronosporales</taxon>
        <taxon>Peronosporaceae</taxon>
        <taxon>Phytophthora</taxon>
    </lineage>
</organism>
<dbReference type="EMBL" id="NBNE01001216">
    <property type="protein sequence ID" value="OWZ14993.1"/>
    <property type="molecule type" value="Genomic_DNA"/>
</dbReference>
<dbReference type="Proteomes" id="UP000198211">
    <property type="component" value="Unassembled WGS sequence"/>
</dbReference>
<reference evidence="2" key="1">
    <citation type="submission" date="2017-03" db="EMBL/GenBank/DDBJ databases">
        <title>Phytopthora megakarya and P. palmivora, two closely related causual agents of cacao black pod achieved similar genome size and gene model numbers by different mechanisms.</title>
        <authorList>
            <person name="Ali S."/>
            <person name="Shao J."/>
            <person name="Larry D.J."/>
            <person name="Kronmiller B."/>
            <person name="Shen D."/>
            <person name="Strem M.D."/>
            <person name="Melnick R.L."/>
            <person name="Guiltinan M.J."/>
            <person name="Tyler B.M."/>
            <person name="Meinhardt L.W."/>
            <person name="Bailey B.A."/>
        </authorList>
    </citation>
    <scope>NUCLEOTIDE SEQUENCE [LARGE SCALE GENOMIC DNA]</scope>
    <source>
        <strain evidence="2">zdho120</strain>
    </source>
</reference>
<gene>
    <name evidence="1" type="ORF">PHMEG_00011441</name>
</gene>
<accession>A0A225WB85</accession>